<protein>
    <submittedName>
        <fullName evidence="1">Uncharacterized protein</fullName>
    </submittedName>
</protein>
<accession>A0A392RVA8</accession>
<reference evidence="1 2" key="1">
    <citation type="journal article" date="2018" name="Front. Plant Sci.">
        <title>Red Clover (Trifolium pratense) and Zigzag Clover (T. medium) - A Picture of Genomic Similarities and Differences.</title>
        <authorList>
            <person name="Dluhosova J."/>
            <person name="Istvanek J."/>
            <person name="Nedelnik J."/>
            <person name="Repkova J."/>
        </authorList>
    </citation>
    <scope>NUCLEOTIDE SEQUENCE [LARGE SCALE GENOMIC DNA]</scope>
    <source>
        <strain evidence="2">cv. 10/8</strain>
        <tissue evidence="1">Leaf</tissue>
    </source>
</reference>
<proteinExistence type="predicted"/>
<organism evidence="1 2">
    <name type="scientific">Trifolium medium</name>
    <dbReference type="NCBI Taxonomy" id="97028"/>
    <lineage>
        <taxon>Eukaryota</taxon>
        <taxon>Viridiplantae</taxon>
        <taxon>Streptophyta</taxon>
        <taxon>Embryophyta</taxon>
        <taxon>Tracheophyta</taxon>
        <taxon>Spermatophyta</taxon>
        <taxon>Magnoliopsida</taxon>
        <taxon>eudicotyledons</taxon>
        <taxon>Gunneridae</taxon>
        <taxon>Pentapetalae</taxon>
        <taxon>rosids</taxon>
        <taxon>fabids</taxon>
        <taxon>Fabales</taxon>
        <taxon>Fabaceae</taxon>
        <taxon>Papilionoideae</taxon>
        <taxon>50 kb inversion clade</taxon>
        <taxon>NPAAA clade</taxon>
        <taxon>Hologalegina</taxon>
        <taxon>IRL clade</taxon>
        <taxon>Trifolieae</taxon>
        <taxon>Trifolium</taxon>
    </lineage>
</organism>
<name>A0A392RVA8_9FABA</name>
<dbReference type="EMBL" id="LXQA010268425">
    <property type="protein sequence ID" value="MCI39526.1"/>
    <property type="molecule type" value="Genomic_DNA"/>
</dbReference>
<evidence type="ECO:0000313" key="1">
    <source>
        <dbReference type="EMBL" id="MCI39526.1"/>
    </source>
</evidence>
<sequence>MLGAVSSRTTNFQFLQLRQAQPSPRWAHAPANKPVFCIIQFQGKSQQSPPCLLIDGGANFPSTTVLLHKITPPLFGPRNLPLRTPENCLPPIALGFLGQS</sequence>
<dbReference type="AlphaFoldDB" id="A0A392RVA8"/>
<dbReference type="Proteomes" id="UP000265520">
    <property type="component" value="Unassembled WGS sequence"/>
</dbReference>
<feature type="non-terminal residue" evidence="1">
    <location>
        <position position="100"/>
    </location>
</feature>
<comment type="caution">
    <text evidence="1">The sequence shown here is derived from an EMBL/GenBank/DDBJ whole genome shotgun (WGS) entry which is preliminary data.</text>
</comment>
<evidence type="ECO:0000313" key="2">
    <source>
        <dbReference type="Proteomes" id="UP000265520"/>
    </source>
</evidence>
<keyword evidence="2" id="KW-1185">Reference proteome</keyword>